<dbReference type="EMBL" id="HG966617">
    <property type="protein sequence ID" value="CDO58850.1"/>
    <property type="molecule type" value="Genomic_DNA"/>
</dbReference>
<dbReference type="OrthoDB" id="9778554at2"/>
<dbReference type="AlphaFoldDB" id="X5MKS5"/>
<dbReference type="PANTHER" id="PTHR43134">
    <property type="entry name" value="SIGNAL RECOGNITION PARTICLE RECEPTOR SUBUNIT ALPHA"/>
    <property type="match status" value="1"/>
</dbReference>
<evidence type="ECO:0000256" key="5">
    <source>
        <dbReference type="ARBA" id="ARBA00023136"/>
    </source>
</evidence>
<proteinExistence type="inferred from homology"/>
<evidence type="ECO:0000313" key="10">
    <source>
        <dbReference type="Proteomes" id="UP000032160"/>
    </source>
</evidence>
<dbReference type="SMART" id="SM00962">
    <property type="entry name" value="SRP54"/>
    <property type="match status" value="1"/>
</dbReference>
<feature type="domain" description="SRP54-type proteins GTP-binding" evidence="8">
    <location>
        <begin position="152"/>
        <end position="351"/>
    </location>
</feature>
<evidence type="ECO:0000256" key="1">
    <source>
        <dbReference type="ARBA" id="ARBA00004515"/>
    </source>
</evidence>
<dbReference type="InterPro" id="IPR027417">
    <property type="entry name" value="P-loop_NTPase"/>
</dbReference>
<feature type="region of interest" description="Disordered" evidence="6">
    <location>
        <begin position="351"/>
        <end position="388"/>
    </location>
</feature>
<name>X5MKS5_9HYPH</name>
<dbReference type="GO" id="GO:0005047">
    <property type="term" value="F:signal recognition particle binding"/>
    <property type="evidence" value="ECO:0007669"/>
    <property type="project" value="TreeGrafter"/>
</dbReference>
<gene>
    <name evidence="9" type="ORF">BN1012_Phect636</name>
</gene>
<dbReference type="STRING" id="1458461.BN1012_Phect636"/>
<keyword evidence="10" id="KW-1185">Reference proteome</keyword>
<dbReference type="KEGG" id="pect:BN1012_Phect636"/>
<sequence length="388" mass="40359">MRLRRFKAPSMREAMARVRDELGETAIIVSSEDLETGGVEVTAVNERRGEVRDTEPEPFSPVRNQLEMRLKARLRGEAKASQAAASNADAPAALGLTSTDLSTVLNDHRVPDALADRLLQAASAHDNDDAQAALAHSLGIALDFQPIGEQLPGSIMLIGAPGAGKTVTAAKLAARAVLAGQQVDIITADAVRSGALAQSKAYADVLNQDVAEVRGADELALMLDTRAELGRNRPCIIDTPATNLHDRAELDHTARLVQACRGADATSTVEPIGVIAAGGDIEDMAEAAQFFAQLGCRRVIISRTDATKRLGGVMAALATARLAVAEFGIKPYLAGGLVAATPSRLADMTLTKSTTSAPQPSVLPRRAAASVTPLAGASPTGSTEPTSA</sequence>
<dbReference type="GO" id="GO:0005525">
    <property type="term" value="F:GTP binding"/>
    <property type="evidence" value="ECO:0007669"/>
    <property type="project" value="UniProtKB-KW"/>
</dbReference>
<dbReference type="Gene3D" id="3.40.50.300">
    <property type="entry name" value="P-loop containing nucleotide triphosphate hydrolases"/>
    <property type="match status" value="1"/>
</dbReference>
<evidence type="ECO:0000256" key="3">
    <source>
        <dbReference type="ARBA" id="ARBA00022741"/>
    </source>
</evidence>
<evidence type="ECO:0000259" key="8">
    <source>
        <dbReference type="SMART" id="SM00962"/>
    </source>
</evidence>
<keyword evidence="9" id="KW-0966">Cell projection</keyword>
<dbReference type="InterPro" id="IPR000897">
    <property type="entry name" value="SRP54_GTPase_dom"/>
</dbReference>
<keyword evidence="5" id="KW-0472">Membrane</keyword>
<evidence type="ECO:0000256" key="6">
    <source>
        <dbReference type="SAM" id="MobiDB-lite"/>
    </source>
</evidence>
<dbReference type="Proteomes" id="UP000032160">
    <property type="component" value="Chromosome I"/>
</dbReference>
<evidence type="ECO:0000256" key="2">
    <source>
        <dbReference type="ARBA" id="ARBA00008531"/>
    </source>
</evidence>
<dbReference type="GO" id="GO:0003924">
    <property type="term" value="F:GTPase activity"/>
    <property type="evidence" value="ECO:0007669"/>
    <property type="project" value="TreeGrafter"/>
</dbReference>
<dbReference type="HOGENOM" id="CLU_009301_11_1_5"/>
<keyword evidence="4" id="KW-0342">GTP-binding</keyword>
<dbReference type="RefSeq" id="WP_043949694.1">
    <property type="nucleotide sequence ID" value="NZ_HG966617.1"/>
</dbReference>
<keyword evidence="9" id="KW-0969">Cilium</keyword>
<evidence type="ECO:0000313" key="9">
    <source>
        <dbReference type="EMBL" id="CDO58850.1"/>
    </source>
</evidence>
<evidence type="ECO:0000256" key="4">
    <source>
        <dbReference type="ARBA" id="ARBA00023134"/>
    </source>
</evidence>
<dbReference type="PANTHER" id="PTHR43134:SF3">
    <property type="entry name" value="FLAGELLAR BIOSYNTHESIS PROTEIN FLHF"/>
    <property type="match status" value="1"/>
</dbReference>
<dbReference type="GO" id="GO:0005886">
    <property type="term" value="C:plasma membrane"/>
    <property type="evidence" value="ECO:0007669"/>
    <property type="project" value="UniProtKB-SubCell"/>
</dbReference>
<dbReference type="Pfam" id="PF00448">
    <property type="entry name" value="SRP54"/>
    <property type="match status" value="1"/>
</dbReference>
<reference evidence="9 10" key="1">
    <citation type="journal article" date="2014" name="Front. Genet.">
        <title>Genome and metabolic network of "Candidatus Phaeomarinobacter ectocarpi" Ec32, a new candidate genus of Alphaproteobacteria frequently associated with brown algae.</title>
        <authorList>
            <person name="Dittami S.M."/>
            <person name="Barbeyron T."/>
            <person name="Boyen C."/>
            <person name="Cambefort J."/>
            <person name="Collet G."/>
            <person name="Delage L."/>
            <person name="Gobet A."/>
            <person name="Groisillier A."/>
            <person name="Leblanc C."/>
            <person name="Michel G."/>
            <person name="Scornet D."/>
            <person name="Siegel A."/>
            <person name="Tapia J.E."/>
            <person name="Tonon T."/>
        </authorList>
    </citation>
    <scope>NUCLEOTIDE SEQUENCE [LARGE SCALE GENOMIC DNA]</scope>
    <source>
        <strain evidence="9 10">Ec32</strain>
    </source>
</reference>
<feature type="compositionally biased region" description="Polar residues" evidence="6">
    <location>
        <begin position="379"/>
        <end position="388"/>
    </location>
</feature>
<accession>X5MKS5</accession>
<organism evidence="9 10">
    <name type="scientific">Candidatus Phaeomarinibacter ectocarpi</name>
    <dbReference type="NCBI Taxonomy" id="1458461"/>
    <lineage>
        <taxon>Bacteria</taxon>
        <taxon>Pseudomonadati</taxon>
        <taxon>Pseudomonadota</taxon>
        <taxon>Alphaproteobacteria</taxon>
        <taxon>Hyphomicrobiales</taxon>
        <taxon>Parvibaculaceae</taxon>
        <taxon>Candidatus Phaeomarinibacter</taxon>
    </lineage>
</organism>
<dbReference type="SUPFAM" id="SSF52540">
    <property type="entry name" value="P-loop containing nucleoside triphosphate hydrolases"/>
    <property type="match status" value="1"/>
</dbReference>
<protein>
    <submittedName>
        <fullName evidence="9">Flagellar biosynthesis protein FlhF</fullName>
    </submittedName>
</protein>
<keyword evidence="9" id="KW-0282">Flagellum</keyword>
<comment type="similarity">
    <text evidence="2">Belongs to the GTP-binding SRP family.</text>
</comment>
<keyword evidence="3" id="KW-0547">Nucleotide-binding</keyword>
<dbReference type="SMART" id="SM00382">
    <property type="entry name" value="AAA"/>
    <property type="match status" value="1"/>
</dbReference>
<feature type="domain" description="AAA+ ATPase" evidence="7">
    <location>
        <begin position="151"/>
        <end position="305"/>
    </location>
</feature>
<evidence type="ECO:0000259" key="7">
    <source>
        <dbReference type="SMART" id="SM00382"/>
    </source>
</evidence>
<comment type="subcellular location">
    <subcellularLocation>
        <location evidence="1">Cell inner membrane</location>
        <topology evidence="1">Peripheral membrane protein</topology>
        <orientation evidence="1">Cytoplasmic side</orientation>
    </subcellularLocation>
</comment>
<dbReference type="InterPro" id="IPR003593">
    <property type="entry name" value="AAA+_ATPase"/>
</dbReference>
<dbReference type="GO" id="GO:0006614">
    <property type="term" value="P:SRP-dependent cotranslational protein targeting to membrane"/>
    <property type="evidence" value="ECO:0007669"/>
    <property type="project" value="InterPro"/>
</dbReference>